<name>A0AAE0ZU56_9GAST</name>
<keyword evidence="2" id="KW-1185">Reference proteome</keyword>
<protein>
    <submittedName>
        <fullName evidence="1">Uncharacterized protein</fullName>
    </submittedName>
</protein>
<evidence type="ECO:0000313" key="1">
    <source>
        <dbReference type="EMBL" id="KAK3775624.1"/>
    </source>
</evidence>
<dbReference type="Proteomes" id="UP001283361">
    <property type="component" value="Unassembled WGS sequence"/>
</dbReference>
<organism evidence="1 2">
    <name type="scientific">Elysia crispata</name>
    <name type="common">lettuce slug</name>
    <dbReference type="NCBI Taxonomy" id="231223"/>
    <lineage>
        <taxon>Eukaryota</taxon>
        <taxon>Metazoa</taxon>
        <taxon>Spiralia</taxon>
        <taxon>Lophotrochozoa</taxon>
        <taxon>Mollusca</taxon>
        <taxon>Gastropoda</taxon>
        <taxon>Heterobranchia</taxon>
        <taxon>Euthyneura</taxon>
        <taxon>Panpulmonata</taxon>
        <taxon>Sacoglossa</taxon>
        <taxon>Placobranchoidea</taxon>
        <taxon>Plakobranchidae</taxon>
        <taxon>Elysia</taxon>
    </lineage>
</organism>
<evidence type="ECO:0000313" key="2">
    <source>
        <dbReference type="Proteomes" id="UP001283361"/>
    </source>
</evidence>
<sequence>MEATNICPWLKVNSLEICGKNCVYEYCGTHRQQLRIGRKSPVPCKYCGVGTGSATLRCRSCGAHRISQKLIDTEKRARRDFADVLVELKFSFRR</sequence>
<comment type="caution">
    <text evidence="1">The sequence shown here is derived from an EMBL/GenBank/DDBJ whole genome shotgun (WGS) entry which is preliminary data.</text>
</comment>
<dbReference type="EMBL" id="JAWDGP010003299">
    <property type="protein sequence ID" value="KAK3775624.1"/>
    <property type="molecule type" value="Genomic_DNA"/>
</dbReference>
<proteinExistence type="predicted"/>
<reference evidence="1" key="1">
    <citation type="journal article" date="2023" name="G3 (Bethesda)">
        <title>A reference genome for the long-term kleptoplast-retaining sea slug Elysia crispata morphotype clarki.</title>
        <authorList>
            <person name="Eastman K.E."/>
            <person name="Pendleton A.L."/>
            <person name="Shaikh M.A."/>
            <person name="Suttiyut T."/>
            <person name="Ogas R."/>
            <person name="Tomko P."/>
            <person name="Gavelis G."/>
            <person name="Widhalm J.R."/>
            <person name="Wisecaver J.H."/>
        </authorList>
    </citation>
    <scope>NUCLEOTIDE SEQUENCE</scope>
    <source>
        <strain evidence="1">ECLA1</strain>
    </source>
</reference>
<gene>
    <name evidence="1" type="ORF">RRG08_051482</name>
</gene>
<dbReference type="AlphaFoldDB" id="A0AAE0ZU56"/>
<accession>A0AAE0ZU56</accession>